<dbReference type="PANTHER" id="PTHR23104">
    <property type="entry name" value="MULTIPLE COAGULATION FACTOR DEFICIENCY PROTEIN 2 NEURAL STEM CELL DERIVED NEURONAL SURVIVAL PROTEIN"/>
    <property type="match status" value="1"/>
</dbReference>
<feature type="domain" description="EF-hand" evidence="4">
    <location>
        <begin position="26"/>
        <end position="61"/>
    </location>
</feature>
<name>A0A183F616_HELPZ</name>
<evidence type="ECO:0000259" key="4">
    <source>
        <dbReference type="PROSITE" id="PS50222"/>
    </source>
</evidence>
<dbReference type="SUPFAM" id="SSF47473">
    <property type="entry name" value="EF-hand"/>
    <property type="match status" value="1"/>
</dbReference>
<organism evidence="6 7">
    <name type="scientific">Heligmosomoides polygyrus</name>
    <name type="common">Parasitic roundworm</name>
    <dbReference type="NCBI Taxonomy" id="6339"/>
    <lineage>
        <taxon>Eukaryota</taxon>
        <taxon>Metazoa</taxon>
        <taxon>Ecdysozoa</taxon>
        <taxon>Nematoda</taxon>
        <taxon>Chromadorea</taxon>
        <taxon>Rhabditida</taxon>
        <taxon>Rhabditina</taxon>
        <taxon>Rhabditomorpha</taxon>
        <taxon>Strongyloidea</taxon>
        <taxon>Heligmosomidae</taxon>
        <taxon>Heligmosomoides</taxon>
    </lineage>
</organism>
<evidence type="ECO:0000256" key="3">
    <source>
        <dbReference type="ARBA" id="ARBA00022837"/>
    </source>
</evidence>
<dbReference type="GO" id="GO:0005509">
    <property type="term" value="F:calcium ion binding"/>
    <property type="evidence" value="ECO:0007669"/>
    <property type="project" value="InterPro"/>
</dbReference>
<dbReference type="OrthoDB" id="289247at2759"/>
<evidence type="ECO:0000313" key="6">
    <source>
        <dbReference type="Proteomes" id="UP000050761"/>
    </source>
</evidence>
<gene>
    <name evidence="5" type="ORF">HPBE_LOCUS1609</name>
</gene>
<proteinExistence type="predicted"/>
<accession>A0A3P7TE19</accession>
<sequence>MCMTKGNLLYEHLKSKIGEVDPLKMTEEQQRFFYFKVFDLNKDDRIDGLEILFALTHAHDDDTGEIYGGSVPDEELYVKRIDNVLRDVDSNGDGYIDYAEYTKNHMESHDKF</sequence>
<dbReference type="Gene3D" id="1.10.238.10">
    <property type="entry name" value="EF-hand"/>
    <property type="match status" value="1"/>
</dbReference>
<dbReference type="WBParaSite" id="HPBE_0000160801-mRNA-1">
    <property type="protein sequence ID" value="HPBE_0000160801-mRNA-1"/>
    <property type="gene ID" value="HPBE_0000160801"/>
</dbReference>
<dbReference type="PANTHER" id="PTHR23104:SF12">
    <property type="entry name" value="EF-HAND DOMAIN-CONTAINING PROTEIN"/>
    <property type="match status" value="1"/>
</dbReference>
<evidence type="ECO:0000256" key="1">
    <source>
        <dbReference type="ARBA" id="ARBA00022729"/>
    </source>
</evidence>
<dbReference type="EMBL" id="UZAH01001859">
    <property type="protein sequence ID" value="VDO20210.1"/>
    <property type="molecule type" value="Genomic_DNA"/>
</dbReference>
<keyword evidence="6" id="KW-1185">Reference proteome</keyword>
<dbReference type="InterPro" id="IPR052110">
    <property type="entry name" value="MCFD2-like"/>
</dbReference>
<dbReference type="InterPro" id="IPR002048">
    <property type="entry name" value="EF_hand_dom"/>
</dbReference>
<dbReference type="PROSITE" id="PS50222">
    <property type="entry name" value="EF_HAND_2"/>
    <property type="match status" value="2"/>
</dbReference>
<keyword evidence="1" id="KW-0732">Signal</keyword>
<reference evidence="5 6" key="1">
    <citation type="submission" date="2018-11" db="EMBL/GenBank/DDBJ databases">
        <authorList>
            <consortium name="Pathogen Informatics"/>
        </authorList>
    </citation>
    <scope>NUCLEOTIDE SEQUENCE [LARGE SCALE GENOMIC DNA]</scope>
</reference>
<keyword evidence="3" id="KW-0106">Calcium</keyword>
<evidence type="ECO:0000256" key="2">
    <source>
        <dbReference type="ARBA" id="ARBA00022737"/>
    </source>
</evidence>
<evidence type="ECO:0000313" key="5">
    <source>
        <dbReference type="EMBL" id="VDO20210.1"/>
    </source>
</evidence>
<dbReference type="InterPro" id="IPR011992">
    <property type="entry name" value="EF-hand-dom_pair"/>
</dbReference>
<protein>
    <submittedName>
        <fullName evidence="7">EF-hand domain-containing protein</fullName>
    </submittedName>
</protein>
<feature type="domain" description="EF-hand" evidence="4">
    <location>
        <begin position="76"/>
        <end position="111"/>
    </location>
</feature>
<dbReference type="Proteomes" id="UP000050761">
    <property type="component" value="Unassembled WGS sequence"/>
</dbReference>
<reference evidence="7" key="2">
    <citation type="submission" date="2019-09" db="UniProtKB">
        <authorList>
            <consortium name="WormBaseParasite"/>
        </authorList>
    </citation>
    <scope>IDENTIFICATION</scope>
</reference>
<keyword evidence="2" id="KW-0677">Repeat</keyword>
<dbReference type="InterPro" id="IPR018247">
    <property type="entry name" value="EF_Hand_1_Ca_BS"/>
</dbReference>
<dbReference type="Pfam" id="PF13499">
    <property type="entry name" value="EF-hand_7"/>
    <property type="match status" value="1"/>
</dbReference>
<dbReference type="PROSITE" id="PS00018">
    <property type="entry name" value="EF_HAND_1"/>
    <property type="match status" value="2"/>
</dbReference>
<accession>A0A183F616</accession>
<dbReference type="AlphaFoldDB" id="A0A183F616"/>
<evidence type="ECO:0000313" key="7">
    <source>
        <dbReference type="WBParaSite" id="HPBE_0000160801-mRNA-1"/>
    </source>
</evidence>